<gene>
    <name evidence="3" type="ORF">PHET_11346</name>
</gene>
<feature type="compositionally biased region" description="Basic and acidic residues" evidence="1">
    <location>
        <begin position="468"/>
        <end position="479"/>
    </location>
</feature>
<feature type="transmembrane region" description="Helical" evidence="2">
    <location>
        <begin position="145"/>
        <end position="164"/>
    </location>
</feature>
<keyword evidence="2" id="KW-0812">Transmembrane</keyword>
<dbReference type="OrthoDB" id="6263941at2759"/>
<feature type="transmembrane region" description="Helical" evidence="2">
    <location>
        <begin position="111"/>
        <end position="133"/>
    </location>
</feature>
<evidence type="ECO:0000256" key="1">
    <source>
        <dbReference type="SAM" id="MobiDB-lite"/>
    </source>
</evidence>
<dbReference type="Gene3D" id="1.20.1070.10">
    <property type="entry name" value="Rhodopsin 7-helix transmembrane proteins"/>
    <property type="match status" value="1"/>
</dbReference>
<evidence type="ECO:0000313" key="3">
    <source>
        <dbReference type="EMBL" id="KAF5394495.1"/>
    </source>
</evidence>
<keyword evidence="2" id="KW-1133">Transmembrane helix</keyword>
<dbReference type="AlphaFoldDB" id="A0A8J4WL76"/>
<keyword evidence="2" id="KW-0472">Membrane</keyword>
<proteinExistence type="predicted"/>
<dbReference type="EMBL" id="LUCH01018341">
    <property type="protein sequence ID" value="KAF5394495.1"/>
    <property type="molecule type" value="Genomic_DNA"/>
</dbReference>
<feature type="region of interest" description="Disordered" evidence="1">
    <location>
        <begin position="420"/>
        <end position="491"/>
    </location>
</feature>
<comment type="caution">
    <text evidence="3">The sequence shown here is derived from an EMBL/GenBank/DDBJ whole genome shotgun (WGS) entry which is preliminary data.</text>
</comment>
<keyword evidence="4" id="KW-1185">Reference proteome</keyword>
<reference evidence="3" key="1">
    <citation type="submission" date="2019-05" db="EMBL/GenBank/DDBJ databases">
        <title>Annotation for the trematode Paragonimus heterotremus.</title>
        <authorList>
            <person name="Choi Y.-J."/>
        </authorList>
    </citation>
    <scope>NUCLEOTIDE SEQUENCE</scope>
    <source>
        <strain evidence="3">LC</strain>
    </source>
</reference>
<feature type="transmembrane region" description="Helical" evidence="2">
    <location>
        <begin position="52"/>
        <end position="71"/>
    </location>
</feature>
<evidence type="ECO:0000256" key="2">
    <source>
        <dbReference type="SAM" id="Phobius"/>
    </source>
</evidence>
<feature type="transmembrane region" description="Helical" evidence="2">
    <location>
        <begin position="208"/>
        <end position="228"/>
    </location>
</feature>
<evidence type="ECO:0000313" key="4">
    <source>
        <dbReference type="Proteomes" id="UP000748531"/>
    </source>
</evidence>
<name>A0A8J4WL76_9TREM</name>
<dbReference type="SUPFAM" id="SSF81321">
    <property type="entry name" value="Family A G protein-coupled receptor-like"/>
    <property type="match status" value="1"/>
</dbReference>
<protein>
    <submittedName>
        <fullName evidence="3">Uncharacterized protein</fullName>
    </submittedName>
</protein>
<accession>A0A8J4WL76</accession>
<organism evidence="3 4">
    <name type="scientific">Paragonimus heterotremus</name>
    <dbReference type="NCBI Taxonomy" id="100268"/>
    <lineage>
        <taxon>Eukaryota</taxon>
        <taxon>Metazoa</taxon>
        <taxon>Spiralia</taxon>
        <taxon>Lophotrochozoa</taxon>
        <taxon>Platyhelminthes</taxon>
        <taxon>Trematoda</taxon>
        <taxon>Digenea</taxon>
        <taxon>Plagiorchiida</taxon>
        <taxon>Troglotremata</taxon>
        <taxon>Troglotrematidae</taxon>
        <taxon>Paragonimus</taxon>
    </lineage>
</organism>
<sequence length="491" mass="55934">MSSANSSMAIVESTRLPVDAVARVVLPFLLLIASFANICIMRTSYNLSRRRLPIAVYLVYLGFFDLIDLFARGTDFLIEAYGGIRLFTAVQLLSRSACQLLPMTHSAFRHIHASLLFGLAINAFQLASKPIYFSSKFRREWTQNVLLLSSVLAIIVDCQFLWTFDLSLSETKLLHERIVRNAYECGFQQTSSLSPTFLFYIWPITDHIWGDLLPFAACIMSGSAILIIRKRRIKKFDKLKSGNSISEYLEDGLPKNGSDYPQQVTLALPFDRILISNGIFILPRLIYYLSKYQLFSNYHNRSAAYLMNKNPTADKSVQRILPADVNQVPDWGQYEAWLEGLESVLRYLNAMSIISSAVIILCSTSEIKMKGQFHRMLAVRSLMCGETPKLPSKRMHSSKFGQGDRLITAVPVLAEGKSRPITNTENFRENGRADKRFSVRQGTRVNQGIFRNEKNERQRSRARNSKSRSKEEEQKSEKRTIKKNTGKVYSL</sequence>
<feature type="transmembrane region" description="Helical" evidence="2">
    <location>
        <begin position="20"/>
        <end position="40"/>
    </location>
</feature>
<feature type="compositionally biased region" description="Basic and acidic residues" evidence="1">
    <location>
        <begin position="426"/>
        <end position="437"/>
    </location>
</feature>
<dbReference type="Proteomes" id="UP000748531">
    <property type="component" value="Unassembled WGS sequence"/>
</dbReference>